<proteinExistence type="predicted"/>
<accession>A0ABN2QEV1</accession>
<name>A0ABN2QEV1_9ACTN</name>
<dbReference type="EMBL" id="BAAAQM010000001">
    <property type="protein sequence ID" value="GAA1950968.1"/>
    <property type="molecule type" value="Genomic_DNA"/>
</dbReference>
<keyword evidence="2" id="KW-1185">Reference proteome</keyword>
<evidence type="ECO:0000313" key="1">
    <source>
        <dbReference type="EMBL" id="GAA1950968.1"/>
    </source>
</evidence>
<evidence type="ECO:0000313" key="2">
    <source>
        <dbReference type="Proteomes" id="UP001499854"/>
    </source>
</evidence>
<sequence>MFISIRNAASCCQPWAEMLVPRAARTGRGPLVAVIAGPLSFIRTIDRMISFIQTESEPHK</sequence>
<dbReference type="Proteomes" id="UP001499854">
    <property type="component" value="Unassembled WGS sequence"/>
</dbReference>
<organism evidence="1 2">
    <name type="scientific">Catenulispora subtropica</name>
    <dbReference type="NCBI Taxonomy" id="450798"/>
    <lineage>
        <taxon>Bacteria</taxon>
        <taxon>Bacillati</taxon>
        <taxon>Actinomycetota</taxon>
        <taxon>Actinomycetes</taxon>
        <taxon>Catenulisporales</taxon>
        <taxon>Catenulisporaceae</taxon>
        <taxon>Catenulispora</taxon>
    </lineage>
</organism>
<reference evidence="1 2" key="1">
    <citation type="journal article" date="2019" name="Int. J. Syst. Evol. Microbiol.">
        <title>The Global Catalogue of Microorganisms (GCM) 10K type strain sequencing project: providing services to taxonomists for standard genome sequencing and annotation.</title>
        <authorList>
            <consortium name="The Broad Institute Genomics Platform"/>
            <consortium name="The Broad Institute Genome Sequencing Center for Infectious Disease"/>
            <person name="Wu L."/>
            <person name="Ma J."/>
        </authorList>
    </citation>
    <scope>NUCLEOTIDE SEQUENCE [LARGE SCALE GENOMIC DNA]</scope>
    <source>
        <strain evidence="1 2">JCM 16013</strain>
    </source>
</reference>
<protein>
    <submittedName>
        <fullName evidence="1">Uncharacterized protein</fullName>
    </submittedName>
</protein>
<comment type="caution">
    <text evidence="1">The sequence shown here is derived from an EMBL/GenBank/DDBJ whole genome shotgun (WGS) entry which is preliminary data.</text>
</comment>
<gene>
    <name evidence="1" type="ORF">GCM10009838_02620</name>
</gene>